<dbReference type="CDD" id="cd07017">
    <property type="entry name" value="S14_ClpP_2"/>
    <property type="match status" value="1"/>
</dbReference>
<protein>
    <recommendedName>
        <fullName evidence="2">ATP-dependent Clp protease proteolytic subunit</fullName>
    </recommendedName>
</protein>
<dbReference type="AlphaFoldDB" id="A0A5A7PDN2"/>
<evidence type="ECO:0000313" key="3">
    <source>
        <dbReference type="EMBL" id="GER30397.1"/>
    </source>
</evidence>
<dbReference type="GO" id="GO:0009532">
    <property type="term" value="C:plastid stroma"/>
    <property type="evidence" value="ECO:0007669"/>
    <property type="project" value="UniProtKB-ARBA"/>
</dbReference>
<dbReference type="GO" id="GO:0004252">
    <property type="term" value="F:serine-type endopeptidase activity"/>
    <property type="evidence" value="ECO:0007669"/>
    <property type="project" value="InterPro"/>
</dbReference>
<dbReference type="InterPro" id="IPR023562">
    <property type="entry name" value="ClpP/TepA"/>
</dbReference>
<dbReference type="PRINTS" id="PR00127">
    <property type="entry name" value="CLPPROTEASEP"/>
</dbReference>
<dbReference type="GO" id="GO:0009368">
    <property type="term" value="C:endopeptidase Clp complex"/>
    <property type="evidence" value="ECO:0007669"/>
    <property type="project" value="TreeGrafter"/>
</dbReference>
<organism evidence="3 4">
    <name type="scientific">Striga asiatica</name>
    <name type="common">Asiatic witchweed</name>
    <name type="synonym">Buchnera asiatica</name>
    <dbReference type="NCBI Taxonomy" id="4170"/>
    <lineage>
        <taxon>Eukaryota</taxon>
        <taxon>Viridiplantae</taxon>
        <taxon>Streptophyta</taxon>
        <taxon>Embryophyta</taxon>
        <taxon>Tracheophyta</taxon>
        <taxon>Spermatophyta</taxon>
        <taxon>Magnoliopsida</taxon>
        <taxon>eudicotyledons</taxon>
        <taxon>Gunneridae</taxon>
        <taxon>Pentapetalae</taxon>
        <taxon>asterids</taxon>
        <taxon>lamiids</taxon>
        <taxon>Lamiales</taxon>
        <taxon>Orobanchaceae</taxon>
        <taxon>Buchnereae</taxon>
        <taxon>Striga</taxon>
    </lineage>
</organism>
<dbReference type="EMBL" id="BKCP01004339">
    <property type="protein sequence ID" value="GER30397.1"/>
    <property type="molecule type" value="Genomic_DNA"/>
</dbReference>
<dbReference type="Proteomes" id="UP000325081">
    <property type="component" value="Unassembled WGS sequence"/>
</dbReference>
<keyword evidence="3" id="KW-0378">Hydrolase</keyword>
<dbReference type="InterPro" id="IPR029045">
    <property type="entry name" value="ClpP/crotonase-like_dom_sf"/>
</dbReference>
<keyword evidence="4" id="KW-1185">Reference proteome</keyword>
<evidence type="ECO:0000313" key="4">
    <source>
        <dbReference type="Proteomes" id="UP000325081"/>
    </source>
</evidence>
<dbReference type="GO" id="GO:0006515">
    <property type="term" value="P:protein quality control for misfolded or incompletely synthesized proteins"/>
    <property type="evidence" value="ECO:0007669"/>
    <property type="project" value="TreeGrafter"/>
</dbReference>
<name>A0A5A7PDN2_STRAF</name>
<proteinExistence type="inferred from homology"/>
<feature type="non-terminal residue" evidence="3">
    <location>
        <position position="1"/>
    </location>
</feature>
<dbReference type="GO" id="GO:0051117">
    <property type="term" value="F:ATPase binding"/>
    <property type="evidence" value="ECO:0007669"/>
    <property type="project" value="TreeGrafter"/>
</dbReference>
<dbReference type="PANTHER" id="PTHR10381:SF46">
    <property type="entry name" value="ATP-DEPENDENT CLP PROTEASE PROTEOLYTIC SUBUNIT-RELATED PROTEIN 2, CHLOROPLASTIC"/>
    <property type="match status" value="1"/>
</dbReference>
<dbReference type="OrthoDB" id="2017408at2759"/>
<dbReference type="Pfam" id="PF00574">
    <property type="entry name" value="CLP_protease"/>
    <property type="match status" value="1"/>
</dbReference>
<accession>A0A5A7PDN2</accession>
<dbReference type="Gene3D" id="3.90.226.10">
    <property type="entry name" value="2-enoyl-CoA Hydratase, Chain A, domain 1"/>
    <property type="match status" value="1"/>
</dbReference>
<dbReference type="InterPro" id="IPR001907">
    <property type="entry name" value="ClpP"/>
</dbReference>
<comment type="caution">
    <text evidence="3">The sequence shown here is derived from an EMBL/GenBank/DDBJ whole genome shotgun (WGS) entry which is preliminary data.</text>
</comment>
<dbReference type="GO" id="GO:0004176">
    <property type="term" value="F:ATP-dependent peptidase activity"/>
    <property type="evidence" value="ECO:0007669"/>
    <property type="project" value="InterPro"/>
</dbReference>
<comment type="similarity">
    <text evidence="1 2">Belongs to the peptidase S14 family.</text>
</comment>
<dbReference type="PANTHER" id="PTHR10381">
    <property type="entry name" value="ATP-DEPENDENT CLP PROTEASE PROTEOLYTIC SUBUNIT"/>
    <property type="match status" value="1"/>
</dbReference>
<dbReference type="SUPFAM" id="SSF52096">
    <property type="entry name" value="ClpP/crotonase"/>
    <property type="match status" value="1"/>
</dbReference>
<keyword evidence="3" id="KW-0645">Protease</keyword>
<reference evidence="4" key="1">
    <citation type="journal article" date="2019" name="Curr. Biol.">
        <title>Genome Sequence of Striga asiatica Provides Insight into the Evolution of Plant Parasitism.</title>
        <authorList>
            <person name="Yoshida S."/>
            <person name="Kim S."/>
            <person name="Wafula E.K."/>
            <person name="Tanskanen J."/>
            <person name="Kim Y.M."/>
            <person name="Honaas L."/>
            <person name="Yang Z."/>
            <person name="Spallek T."/>
            <person name="Conn C.E."/>
            <person name="Ichihashi Y."/>
            <person name="Cheong K."/>
            <person name="Cui S."/>
            <person name="Der J.P."/>
            <person name="Gundlach H."/>
            <person name="Jiao Y."/>
            <person name="Hori C."/>
            <person name="Ishida J.K."/>
            <person name="Kasahara H."/>
            <person name="Kiba T."/>
            <person name="Kim M.S."/>
            <person name="Koo N."/>
            <person name="Laohavisit A."/>
            <person name="Lee Y.H."/>
            <person name="Lumba S."/>
            <person name="McCourt P."/>
            <person name="Mortimer J.C."/>
            <person name="Mutuku J.M."/>
            <person name="Nomura T."/>
            <person name="Sasaki-Sekimoto Y."/>
            <person name="Seto Y."/>
            <person name="Wang Y."/>
            <person name="Wakatake T."/>
            <person name="Sakakibara H."/>
            <person name="Demura T."/>
            <person name="Yamaguchi S."/>
            <person name="Yoneyama K."/>
            <person name="Manabe R.I."/>
            <person name="Nelson D.C."/>
            <person name="Schulman A.H."/>
            <person name="Timko M.P."/>
            <person name="dePamphilis C.W."/>
            <person name="Choi D."/>
            <person name="Shirasu K."/>
        </authorList>
    </citation>
    <scope>NUCLEOTIDE SEQUENCE [LARGE SCALE GENOMIC DNA]</scope>
    <source>
        <strain evidence="4">cv. UVA1</strain>
    </source>
</reference>
<sequence length="321" mass="35515">QVLWSVLSRPSLPIKPTRPKPYHFVSKLTVHRSSQMAVTPASCLNARLDRLCQPSLSCASKGFEGLRFSSSRCFCGAGKPNSKVDFHVKVYKSIHSRRCGKPTRACVTMMPIGVPHVVYRNPDEGTWTLIDLWNALYREKIVFLAEPITETYGNEVLATMLYLDTIDDDQKLYVFISSSGGDLSPSLAIYDTMQSLRTRVGTHCLGFAAGLTPFILAAGDKGSRSSMPINYILLQSPAGAARGKADDVQNEANELLRIRDYLFKELAEKTGQPIEKIYEDLSYSKMFKGKEAVEYGLIDRVLSMTVSKPKSARKSSTAALG</sequence>
<evidence type="ECO:0000256" key="2">
    <source>
        <dbReference type="RuleBase" id="RU003567"/>
    </source>
</evidence>
<evidence type="ECO:0000256" key="1">
    <source>
        <dbReference type="ARBA" id="ARBA00007039"/>
    </source>
</evidence>
<gene>
    <name evidence="3" type="ORF">STAS_06323</name>
</gene>